<dbReference type="InterPro" id="IPR000524">
    <property type="entry name" value="Tscrpt_reg_HTH_GntR"/>
</dbReference>
<dbReference type="Pfam" id="PF07702">
    <property type="entry name" value="UTRA"/>
    <property type="match status" value="1"/>
</dbReference>
<keyword evidence="2" id="KW-0238">DNA-binding</keyword>
<comment type="caution">
    <text evidence="5">The sequence shown here is derived from an EMBL/GenBank/DDBJ whole genome shotgun (WGS) entry which is preliminary data.</text>
</comment>
<keyword evidence="3" id="KW-0804">Transcription</keyword>
<dbReference type="Gene3D" id="1.10.10.10">
    <property type="entry name" value="Winged helix-like DNA-binding domain superfamily/Winged helix DNA-binding domain"/>
    <property type="match status" value="1"/>
</dbReference>
<dbReference type="SMART" id="SM00345">
    <property type="entry name" value="HTH_GNTR"/>
    <property type="match status" value="1"/>
</dbReference>
<evidence type="ECO:0000313" key="5">
    <source>
        <dbReference type="EMBL" id="OWW19152.1"/>
    </source>
</evidence>
<dbReference type="Pfam" id="PF00392">
    <property type="entry name" value="GntR"/>
    <property type="match status" value="1"/>
</dbReference>
<feature type="domain" description="HTH gntR-type" evidence="4">
    <location>
        <begin position="12"/>
        <end position="80"/>
    </location>
</feature>
<dbReference type="PRINTS" id="PR00035">
    <property type="entry name" value="HTHGNTR"/>
</dbReference>
<dbReference type="SUPFAM" id="SSF46785">
    <property type="entry name" value="Winged helix' DNA-binding domain"/>
    <property type="match status" value="1"/>
</dbReference>
<reference evidence="5 6" key="1">
    <citation type="submission" date="2016-02" db="EMBL/GenBank/DDBJ databases">
        <authorList>
            <person name="Wen L."/>
            <person name="He K."/>
            <person name="Yang H."/>
        </authorList>
    </citation>
    <scope>NUCLEOTIDE SEQUENCE [LARGE SCALE GENOMIC DNA]</scope>
    <source>
        <strain evidence="5 6">TSA40</strain>
    </source>
</reference>
<dbReference type="EMBL" id="LSTO01000001">
    <property type="protein sequence ID" value="OWW19152.1"/>
    <property type="molecule type" value="Genomic_DNA"/>
</dbReference>
<dbReference type="RefSeq" id="WP_088706070.1">
    <property type="nucleotide sequence ID" value="NZ_LSTO01000001.1"/>
</dbReference>
<dbReference type="SMART" id="SM00866">
    <property type="entry name" value="UTRA"/>
    <property type="match status" value="1"/>
</dbReference>
<dbReference type="GO" id="GO:0045892">
    <property type="term" value="P:negative regulation of DNA-templated transcription"/>
    <property type="evidence" value="ECO:0007669"/>
    <property type="project" value="TreeGrafter"/>
</dbReference>
<dbReference type="InterPro" id="IPR028978">
    <property type="entry name" value="Chorismate_lyase_/UTRA_dom_sf"/>
</dbReference>
<proteinExistence type="predicted"/>
<accession>A0A254TCW0</accession>
<evidence type="ECO:0000256" key="1">
    <source>
        <dbReference type="ARBA" id="ARBA00023015"/>
    </source>
</evidence>
<dbReference type="PANTHER" id="PTHR44846">
    <property type="entry name" value="MANNOSYL-D-GLYCERATE TRANSPORT/METABOLISM SYSTEM REPRESSOR MNGR-RELATED"/>
    <property type="match status" value="1"/>
</dbReference>
<sequence length="250" mass="28141">MKNFRTVEASPVPLHTQVRENLRERILDGSYPPHSRLPAESELGSIFGVSRITVRQALGDLQREGIIFRIPGKGTFVSRPKAYQELGHLEGFAQAMARMGHDIRNVVISHRLVEASAQVAERMQAGAGDTVSEIKRIRHLDDEPVSLEITYLPQDIGERLRSEDLERRDIFAILEQGYGIPLGHADIRIDAILADRTLAATLRVDEGAALLRLERLTHTSSGKPLDFEYLYFRGDAFQYRLRVARHAPIS</sequence>
<dbReference type="PROSITE" id="PS50949">
    <property type="entry name" value="HTH_GNTR"/>
    <property type="match status" value="1"/>
</dbReference>
<protein>
    <submittedName>
        <fullName evidence="5">GntR family transcriptional regulator</fullName>
    </submittedName>
</protein>
<dbReference type="InterPro" id="IPR036390">
    <property type="entry name" value="WH_DNA-bd_sf"/>
</dbReference>
<organism evidence="5 6">
    <name type="scientific">Noviherbaspirillum denitrificans</name>
    <dbReference type="NCBI Taxonomy" id="1968433"/>
    <lineage>
        <taxon>Bacteria</taxon>
        <taxon>Pseudomonadati</taxon>
        <taxon>Pseudomonadota</taxon>
        <taxon>Betaproteobacteria</taxon>
        <taxon>Burkholderiales</taxon>
        <taxon>Oxalobacteraceae</taxon>
        <taxon>Noviherbaspirillum</taxon>
    </lineage>
</organism>
<evidence type="ECO:0000256" key="3">
    <source>
        <dbReference type="ARBA" id="ARBA00023163"/>
    </source>
</evidence>
<evidence type="ECO:0000259" key="4">
    <source>
        <dbReference type="PROSITE" id="PS50949"/>
    </source>
</evidence>
<dbReference type="GO" id="GO:0003677">
    <property type="term" value="F:DNA binding"/>
    <property type="evidence" value="ECO:0007669"/>
    <property type="project" value="UniProtKB-KW"/>
</dbReference>
<dbReference type="Gene3D" id="3.40.1410.10">
    <property type="entry name" value="Chorismate lyase-like"/>
    <property type="match status" value="1"/>
</dbReference>
<dbReference type="AlphaFoldDB" id="A0A254TCW0"/>
<dbReference type="InterPro" id="IPR036388">
    <property type="entry name" value="WH-like_DNA-bd_sf"/>
</dbReference>
<evidence type="ECO:0000313" key="6">
    <source>
        <dbReference type="Proteomes" id="UP000197535"/>
    </source>
</evidence>
<dbReference type="Proteomes" id="UP000197535">
    <property type="component" value="Unassembled WGS sequence"/>
</dbReference>
<keyword evidence="1" id="KW-0805">Transcription regulation</keyword>
<keyword evidence="6" id="KW-1185">Reference proteome</keyword>
<name>A0A254TCW0_9BURK</name>
<dbReference type="OrthoDB" id="8584262at2"/>
<dbReference type="InterPro" id="IPR050679">
    <property type="entry name" value="Bact_HTH_transcr_reg"/>
</dbReference>
<dbReference type="FunFam" id="1.10.10.10:FF:000079">
    <property type="entry name" value="GntR family transcriptional regulator"/>
    <property type="match status" value="1"/>
</dbReference>
<evidence type="ECO:0000256" key="2">
    <source>
        <dbReference type="ARBA" id="ARBA00023125"/>
    </source>
</evidence>
<dbReference type="InterPro" id="IPR011663">
    <property type="entry name" value="UTRA"/>
</dbReference>
<dbReference type="CDD" id="cd07377">
    <property type="entry name" value="WHTH_GntR"/>
    <property type="match status" value="1"/>
</dbReference>
<gene>
    <name evidence="5" type="ORF">AYR66_06225</name>
</gene>
<dbReference type="GO" id="GO:0003700">
    <property type="term" value="F:DNA-binding transcription factor activity"/>
    <property type="evidence" value="ECO:0007669"/>
    <property type="project" value="InterPro"/>
</dbReference>
<dbReference type="PANTHER" id="PTHR44846:SF1">
    <property type="entry name" value="MANNOSYL-D-GLYCERATE TRANSPORT_METABOLISM SYSTEM REPRESSOR MNGR-RELATED"/>
    <property type="match status" value="1"/>
</dbReference>
<dbReference type="SUPFAM" id="SSF64288">
    <property type="entry name" value="Chorismate lyase-like"/>
    <property type="match status" value="1"/>
</dbReference>